<reference evidence="2" key="1">
    <citation type="submission" date="2022-07" db="EMBL/GenBank/DDBJ databases">
        <title>Genome Sequence of Physisporinus lineatus.</title>
        <authorList>
            <person name="Buettner E."/>
        </authorList>
    </citation>
    <scope>NUCLEOTIDE SEQUENCE</scope>
    <source>
        <strain evidence="2">VT162</strain>
    </source>
</reference>
<feature type="chain" id="PRO_5042069449" description="Hydrophobin" evidence="1">
    <location>
        <begin position="20"/>
        <end position="104"/>
    </location>
</feature>
<protein>
    <recommendedName>
        <fullName evidence="4">Hydrophobin</fullName>
    </recommendedName>
</protein>
<evidence type="ECO:0008006" key="4">
    <source>
        <dbReference type="Google" id="ProtNLM"/>
    </source>
</evidence>
<dbReference type="Proteomes" id="UP001212997">
    <property type="component" value="Unassembled WGS sequence"/>
</dbReference>
<evidence type="ECO:0000313" key="2">
    <source>
        <dbReference type="EMBL" id="KAJ3483821.1"/>
    </source>
</evidence>
<evidence type="ECO:0000256" key="1">
    <source>
        <dbReference type="SAM" id="SignalP"/>
    </source>
</evidence>
<keyword evidence="1" id="KW-0732">Signal</keyword>
<dbReference type="AlphaFoldDB" id="A0AAD5V701"/>
<evidence type="ECO:0000313" key="3">
    <source>
        <dbReference type="Proteomes" id="UP001212997"/>
    </source>
</evidence>
<sequence length="104" mass="11038">MRAVAIVSILASLPALVAATCAAPRPLQYCCRSLQPYYKNKYVWENICGYSGVADQNVPVAGGCAKLEPCNIYGLYNVCCESLIPCPSSTDGVIGLNCTGTQNQ</sequence>
<feature type="signal peptide" evidence="1">
    <location>
        <begin position="1"/>
        <end position="19"/>
    </location>
</feature>
<name>A0AAD5V701_9APHY</name>
<accession>A0AAD5V701</accession>
<comment type="caution">
    <text evidence="2">The sequence shown here is derived from an EMBL/GenBank/DDBJ whole genome shotgun (WGS) entry which is preliminary data.</text>
</comment>
<proteinExistence type="predicted"/>
<keyword evidence="3" id="KW-1185">Reference proteome</keyword>
<dbReference type="EMBL" id="JANAWD010000213">
    <property type="protein sequence ID" value="KAJ3483821.1"/>
    <property type="molecule type" value="Genomic_DNA"/>
</dbReference>
<gene>
    <name evidence="2" type="ORF">NLI96_g6058</name>
</gene>
<organism evidence="2 3">
    <name type="scientific">Meripilus lineatus</name>
    <dbReference type="NCBI Taxonomy" id="2056292"/>
    <lineage>
        <taxon>Eukaryota</taxon>
        <taxon>Fungi</taxon>
        <taxon>Dikarya</taxon>
        <taxon>Basidiomycota</taxon>
        <taxon>Agaricomycotina</taxon>
        <taxon>Agaricomycetes</taxon>
        <taxon>Polyporales</taxon>
        <taxon>Meripilaceae</taxon>
        <taxon>Meripilus</taxon>
    </lineage>
</organism>